<dbReference type="Gene3D" id="3.40.50.300">
    <property type="entry name" value="P-loop containing nucleotide triphosphate hydrolases"/>
    <property type="match status" value="1"/>
</dbReference>
<evidence type="ECO:0000313" key="4">
    <source>
        <dbReference type="EMBL" id="MBL1080061.1"/>
    </source>
</evidence>
<proteinExistence type="predicted"/>
<dbReference type="InterPro" id="IPR057224">
    <property type="entry name" value="DUF7902"/>
</dbReference>
<dbReference type="EMBL" id="JAERRJ010000023">
    <property type="protein sequence ID" value="MBL1080061.1"/>
    <property type="molecule type" value="Genomic_DNA"/>
</dbReference>
<dbReference type="InterPro" id="IPR020958">
    <property type="entry name" value="DUF3686"/>
</dbReference>
<dbReference type="RefSeq" id="WP_201958180.1">
    <property type="nucleotide sequence ID" value="NZ_JAERRJ010000023.1"/>
</dbReference>
<comment type="caution">
    <text evidence="4">The sequence shown here is derived from an EMBL/GenBank/DDBJ whole genome shotgun (WGS) entry which is preliminary data.</text>
</comment>
<feature type="domain" description="DUF7902" evidence="3">
    <location>
        <begin position="624"/>
        <end position="707"/>
    </location>
</feature>
<feature type="domain" description="DUF3686" evidence="2">
    <location>
        <begin position="42"/>
        <end position="503"/>
    </location>
</feature>
<evidence type="ECO:0000313" key="5">
    <source>
        <dbReference type="Proteomes" id="UP000602198"/>
    </source>
</evidence>
<reference evidence="4 5" key="1">
    <citation type="submission" date="2021-01" db="EMBL/GenBank/DDBJ databases">
        <title>WGS of actinomycetes isolated from Thailand.</title>
        <authorList>
            <person name="Thawai C."/>
        </authorList>
    </citation>
    <scope>NUCLEOTIDE SEQUENCE [LARGE SCALE GENOMIC DNA]</scope>
    <source>
        <strain evidence="4 5">LPG 2</strain>
    </source>
</reference>
<dbReference type="Pfam" id="PF12458">
    <property type="entry name" value="DUF3686"/>
    <property type="match status" value="1"/>
</dbReference>
<feature type="domain" description="ATPase dynein-related AAA" evidence="1">
    <location>
        <begin position="1309"/>
        <end position="1435"/>
    </location>
</feature>
<dbReference type="SUPFAM" id="SSF52540">
    <property type="entry name" value="P-loop containing nucleoside triphosphate hydrolases"/>
    <property type="match status" value="1"/>
</dbReference>
<dbReference type="InterPro" id="IPR027417">
    <property type="entry name" value="P-loop_NTPase"/>
</dbReference>
<dbReference type="Proteomes" id="UP000602198">
    <property type="component" value="Unassembled WGS sequence"/>
</dbReference>
<evidence type="ECO:0000259" key="3">
    <source>
        <dbReference type="Pfam" id="PF25472"/>
    </source>
</evidence>
<dbReference type="InterPro" id="IPR011704">
    <property type="entry name" value="ATPase_dyneun-rel_AAA"/>
</dbReference>
<organism evidence="4 5">
    <name type="scientific">Nocardia acididurans</name>
    <dbReference type="NCBI Taxonomy" id="2802282"/>
    <lineage>
        <taxon>Bacteria</taxon>
        <taxon>Bacillati</taxon>
        <taxon>Actinomycetota</taxon>
        <taxon>Actinomycetes</taxon>
        <taxon>Mycobacteriales</taxon>
        <taxon>Nocardiaceae</taxon>
        <taxon>Nocardia</taxon>
    </lineage>
</organism>
<accession>A0ABS1MIG3</accession>
<evidence type="ECO:0000259" key="1">
    <source>
        <dbReference type="Pfam" id="PF07728"/>
    </source>
</evidence>
<evidence type="ECO:0000259" key="2">
    <source>
        <dbReference type="Pfam" id="PF12458"/>
    </source>
</evidence>
<protein>
    <submittedName>
        <fullName evidence="4">DNA repair ATPase</fullName>
    </submittedName>
</protein>
<dbReference type="Pfam" id="PF25472">
    <property type="entry name" value="DUF7902"/>
    <property type="match status" value="1"/>
</dbReference>
<keyword evidence="5" id="KW-1185">Reference proteome</keyword>
<sequence length="1681" mass="185936">MNATAEPNLDRRVAGDRGGADDALDSGTYEILRARLIEHATELSRRTVHLNQQRIEEFGGTELALLCTERIRTSNNCVPRDIVALPDGRMVFGYNVFVGMRPETAVEDVFAVYRVRGGEETTDAGTSQWNREAPLSRFESAEATGLFDDPRFRQDFAELYRYYSQTRLLQLRRVEARLLAVFQTGQRTDDIRVLRWELDARGGIRYLDNRGERDHAFPASHDFEWIETTRDDQVPGRHPHLSILGEVFVETLGGTLTIKVENNTESGEGIYSEPVDEPLQSLADAAVHYVRLGPMILLRIRPYNETAWRHLVFNTRTQEVVRLDGIGQACRRLPEDQGIIFPGGYYLATGAHKRFDTAVEDLEYERTIRAGNGEDVLYAFHARGEGRTLLLSYNTVRTEVATPVTCHGYSLFDDGNLVVLRAMSEEPVRVHPLQIWRTPFVSDLYAAAQPTGTGPLHRVGNADLVRGISDCLAVSRMVEEMRPAAAVFEAVVGACTRAFDQHHWLAEPGLGDLGTPLAAVQATAEQVLDEYTRVTALTARARAAVDGAAEQAASLIRNARAAAHHSTEDWVRLLADLRRAQGHLVTVREMRYADTDRVAALDAELAAALTDTGQRATEFLSSADAFTGYADEIDTLLARAETLAAVADAESVRQRLAELTDSLHLVTEVVSDLNIADATVRTTVLTRIGEVLAGVNRVRATVEARRGELAAVESRAAFAAEYALLGQAVTGALARCDSPESCDRQLSKLLLSIESLETRFGEFDDFADRLDAKREDVYEAISARRQALADERSRRIERLAESARRVLDGVRRRTTALDSNDEINTYFAADPMVARLRRAVAELRALGDQVRAEEFEGLLRAARQEAGRALRDRADLYDDGGDTIRLGRHRFAVDTRPVELTVVPHDNAMWFTITGTDYRAPVRDNDFGNSRAYWSQLLVSETPEVYRGEHLAASILADAENENRVEELHRVAAEGGLTELVGKVAAGRYDEGYERGVHDRDAAAILAAVLRLHAGAGLLRFPAAERAAAQLWWRFEAESDADFRDHWQTRAGSLARARKVFGPTAAVDQLCAELARLIGEFADSSGLTDIDSDLAAAYLFEEIGSTPTEFTTSTGATVLLARFHRALDGNAVDARGAYEQDLRTLESTDLAARYQLVHAWLTAFLDQSDEAAAMVHDLPEAVAIALCGNDFPRRESSAERTATVTNLLGVHPRIVRRELTFRLDEFLARCRAFRLHRIPGFREFLSRRNELVAAERARLRLDEYRPRALSGFVRNRLLDEVYLPLIGDNLAKQLGVTGDSASVDRSGLLLLISPPGYGKTTLMEYVAARLGLVLVKVNGPALGHEVTSIDPAQAPNSTARQELEKINLALELGNNVLLYLDDIQHTSPELLQKFISLCDGQRRMEGVWDGRTRTYDLRGKRFAVCMAGNPYTEQGKRFRIPDMLANRADVWNLGDVLSGREELFALSYIENALTANPVLAPLSARDRADLEVLVRAAHGDQQAAGDQLIHRYTNAELSEITSVLRKLLRVQQVVLSVNRTYIASAATADSARTEPPFQLQGSYRNMNALAERVLPVMNDRELETLIDDHYRGEAQTLTAAAEANLLKLAELRGPLTEAQSQRWAEVKSAFLREQALGGADDDPLVRAIGALGLLGDRIAGIESALRAIESASPAGKHGRST</sequence>
<name>A0ABS1MIG3_9NOCA</name>
<gene>
    <name evidence="4" type="ORF">JK358_37260</name>
</gene>
<dbReference type="Pfam" id="PF07728">
    <property type="entry name" value="AAA_5"/>
    <property type="match status" value="1"/>
</dbReference>